<organism evidence="2 3">
    <name type="scientific">Antrodiella citrinella</name>
    <dbReference type="NCBI Taxonomy" id="2447956"/>
    <lineage>
        <taxon>Eukaryota</taxon>
        <taxon>Fungi</taxon>
        <taxon>Dikarya</taxon>
        <taxon>Basidiomycota</taxon>
        <taxon>Agaricomycotina</taxon>
        <taxon>Agaricomycetes</taxon>
        <taxon>Polyporales</taxon>
        <taxon>Steccherinaceae</taxon>
        <taxon>Antrodiella</taxon>
    </lineage>
</organism>
<evidence type="ECO:0000313" key="3">
    <source>
        <dbReference type="Proteomes" id="UP000308730"/>
    </source>
</evidence>
<dbReference type="EMBL" id="SGPM01000104">
    <property type="protein sequence ID" value="THH29854.1"/>
    <property type="molecule type" value="Genomic_DNA"/>
</dbReference>
<evidence type="ECO:0000313" key="2">
    <source>
        <dbReference type="EMBL" id="THH29854.1"/>
    </source>
</evidence>
<feature type="region of interest" description="Disordered" evidence="1">
    <location>
        <begin position="237"/>
        <end position="261"/>
    </location>
</feature>
<proteinExistence type="predicted"/>
<dbReference type="AlphaFoldDB" id="A0A4S4MU88"/>
<feature type="region of interest" description="Disordered" evidence="1">
    <location>
        <begin position="1"/>
        <end position="24"/>
    </location>
</feature>
<keyword evidence="3" id="KW-1185">Reference proteome</keyword>
<name>A0A4S4MU88_9APHY</name>
<protein>
    <submittedName>
        <fullName evidence="2">Uncharacterized protein</fullName>
    </submittedName>
</protein>
<comment type="caution">
    <text evidence="2">The sequence shown here is derived from an EMBL/GenBank/DDBJ whole genome shotgun (WGS) entry which is preliminary data.</text>
</comment>
<feature type="region of interest" description="Disordered" evidence="1">
    <location>
        <begin position="299"/>
        <end position="318"/>
    </location>
</feature>
<accession>A0A4S4MU88</accession>
<sequence>MQLVNGAYRPEPQPNPDSESSQVQAQEAFHVWAEKQMEMEMPLWALGQTAAMNSEEVRKTMMDHMRVMVDSVEIIGFKPDGDGSGSADADTDVVFIPIPNNKYTIRMWVHKHGHGAPWERFFTLDFFDTATNMPVNSPFKQYALWGDNVLWHSLRPAYIADKSVVPPGRENFIVKEGANIKFARPGKMDIVFQARIPNVPATADEGTEAAKGNITGNDGVAKEEEAEWDEAWERIWNPRPNAVYSDEDDEDDDEGAEEDEYEDALMEEMEYVYQQAREILGPGEKLSKEDKAMLLEETRQNFQEEGKRQRRIEKYEST</sequence>
<feature type="compositionally biased region" description="Acidic residues" evidence="1">
    <location>
        <begin position="245"/>
        <end position="261"/>
    </location>
</feature>
<dbReference type="OrthoDB" id="2628807at2759"/>
<dbReference type="Proteomes" id="UP000308730">
    <property type="component" value="Unassembled WGS sequence"/>
</dbReference>
<evidence type="ECO:0000256" key="1">
    <source>
        <dbReference type="SAM" id="MobiDB-lite"/>
    </source>
</evidence>
<gene>
    <name evidence="2" type="ORF">EUX98_g4325</name>
</gene>
<reference evidence="2 3" key="1">
    <citation type="submission" date="2019-02" db="EMBL/GenBank/DDBJ databases">
        <title>Genome sequencing of the rare red list fungi Antrodiella citrinella (Flaviporus citrinellus).</title>
        <authorList>
            <person name="Buettner E."/>
            <person name="Kellner H."/>
        </authorList>
    </citation>
    <scope>NUCLEOTIDE SEQUENCE [LARGE SCALE GENOMIC DNA]</scope>
    <source>
        <strain evidence="2 3">DSM 108506</strain>
    </source>
</reference>